<comment type="caution">
    <text evidence="1">The sequence shown here is derived from an EMBL/GenBank/DDBJ whole genome shotgun (WGS) entry which is preliminary data.</text>
</comment>
<dbReference type="EMBL" id="VUJU01009706">
    <property type="protein sequence ID" value="KAF0718197.1"/>
    <property type="molecule type" value="Genomic_DNA"/>
</dbReference>
<proteinExistence type="predicted"/>
<accession>A0A6G0W142</accession>
<dbReference type="AlphaFoldDB" id="A0A6G0W142"/>
<sequence>MRKQSPPGRRYHRKKKKKNNAISFKWFLGSPEQFGLWCLRQLACKQSISLNHFYKLQSILPKHLIRIVYISFYQAVLQYGVKIWGGVTANVIKPLQLQQNKIIKVCLDKKDLVGLTEHNYKELNVLPFKLIYQKLAILWVIKNINTWFNLKRVEDKRINRAYNALIAYTNTSYDQRFLDYQGPTIFNSMNNELKNTICVTPKYAKKLVSD</sequence>
<gene>
    <name evidence="1" type="ORF">FWK35_00025982</name>
</gene>
<evidence type="ECO:0008006" key="3">
    <source>
        <dbReference type="Google" id="ProtNLM"/>
    </source>
</evidence>
<evidence type="ECO:0000313" key="1">
    <source>
        <dbReference type="EMBL" id="KAF0718197.1"/>
    </source>
</evidence>
<name>A0A6G0W142_APHCR</name>
<dbReference type="Proteomes" id="UP000478052">
    <property type="component" value="Unassembled WGS sequence"/>
</dbReference>
<reference evidence="1 2" key="1">
    <citation type="submission" date="2019-08" db="EMBL/GenBank/DDBJ databases">
        <title>Whole genome of Aphis craccivora.</title>
        <authorList>
            <person name="Voronova N.V."/>
            <person name="Shulinski R.S."/>
            <person name="Bandarenka Y.V."/>
            <person name="Zhorov D.G."/>
            <person name="Warner D."/>
        </authorList>
    </citation>
    <scope>NUCLEOTIDE SEQUENCE [LARGE SCALE GENOMIC DNA]</scope>
    <source>
        <strain evidence="1">180601</strain>
        <tissue evidence="1">Whole Body</tissue>
    </source>
</reference>
<keyword evidence="2" id="KW-1185">Reference proteome</keyword>
<evidence type="ECO:0000313" key="2">
    <source>
        <dbReference type="Proteomes" id="UP000478052"/>
    </source>
</evidence>
<organism evidence="1 2">
    <name type="scientific">Aphis craccivora</name>
    <name type="common">Cowpea aphid</name>
    <dbReference type="NCBI Taxonomy" id="307492"/>
    <lineage>
        <taxon>Eukaryota</taxon>
        <taxon>Metazoa</taxon>
        <taxon>Ecdysozoa</taxon>
        <taxon>Arthropoda</taxon>
        <taxon>Hexapoda</taxon>
        <taxon>Insecta</taxon>
        <taxon>Pterygota</taxon>
        <taxon>Neoptera</taxon>
        <taxon>Paraneoptera</taxon>
        <taxon>Hemiptera</taxon>
        <taxon>Sternorrhyncha</taxon>
        <taxon>Aphidomorpha</taxon>
        <taxon>Aphidoidea</taxon>
        <taxon>Aphididae</taxon>
        <taxon>Aphidini</taxon>
        <taxon>Aphis</taxon>
        <taxon>Aphis</taxon>
    </lineage>
</organism>
<protein>
    <recommendedName>
        <fullName evidence="3">Neuroblastoma-amplified sequence-like</fullName>
    </recommendedName>
</protein>